<gene>
    <name evidence="7" type="ORF">VIBR0546_03725</name>
</gene>
<evidence type="ECO:0000313" key="7">
    <source>
        <dbReference type="EMBL" id="EGA66676.1"/>
    </source>
</evidence>
<dbReference type="OrthoDB" id="9812084at2"/>
<dbReference type="GO" id="GO:0005886">
    <property type="term" value="C:plasma membrane"/>
    <property type="evidence" value="ECO:0007669"/>
    <property type="project" value="UniProtKB-SubCell"/>
</dbReference>
<feature type="transmembrane region" description="Helical" evidence="6">
    <location>
        <begin position="110"/>
        <end position="130"/>
    </location>
</feature>
<dbReference type="InterPro" id="IPR001123">
    <property type="entry name" value="LeuE-type"/>
</dbReference>
<evidence type="ECO:0000313" key="8">
    <source>
        <dbReference type="Proteomes" id="UP000004371"/>
    </source>
</evidence>
<keyword evidence="3 6" id="KW-0812">Transmembrane</keyword>
<proteinExistence type="predicted"/>
<dbReference type="PANTHER" id="PTHR30086:SF20">
    <property type="entry name" value="ARGININE EXPORTER PROTEIN ARGO-RELATED"/>
    <property type="match status" value="1"/>
</dbReference>
<dbReference type="AlphaFoldDB" id="E8LRS3"/>
<evidence type="ECO:0000256" key="2">
    <source>
        <dbReference type="ARBA" id="ARBA00022475"/>
    </source>
</evidence>
<keyword evidence="5 6" id="KW-0472">Membrane</keyword>
<reference evidence="7 8" key="1">
    <citation type="journal article" date="2012" name="Int. J. Syst. Evol. Microbiol.">
        <title>Vibrio caribbeanicus sp. nov., isolated from the marine sponge Scleritoderma cyanea.</title>
        <authorList>
            <person name="Hoffmann M."/>
            <person name="Monday S.R."/>
            <person name="Allard M.W."/>
            <person name="Strain E.A."/>
            <person name="Whittaker P."/>
            <person name="Naum M."/>
            <person name="McCarthy P.J."/>
            <person name="Lopez J.V."/>
            <person name="Fischer M."/>
            <person name="Brown E.W."/>
        </authorList>
    </citation>
    <scope>NUCLEOTIDE SEQUENCE [LARGE SCALE GENOMIC DNA]</scope>
    <source>
        <strain evidence="7 8">LMG 20546</strain>
    </source>
</reference>
<sequence length="204" mass="22261">MEYLLSVALFAVSSSVTPGPNNIMVMTSGVNFGARKSLPLLSGICVGFTIMLLLVGVGFGQVFHFFPQLELIIKVLGSAYLLYLAWQIAITKEIGKGQQQGAPFGFMKGALFQWVNAKAWVVAIGAISAFTTVGEGYFSQNLTIAGTFLVASFPCVGVWLMFGSALRRWLTKQHYLRWFNLTMAMLLVVSIVPVIRGVVEQIIV</sequence>
<dbReference type="Proteomes" id="UP000004371">
    <property type="component" value="Unassembled WGS sequence"/>
</dbReference>
<evidence type="ECO:0000256" key="6">
    <source>
        <dbReference type="SAM" id="Phobius"/>
    </source>
</evidence>
<organism evidence="7 8">
    <name type="scientific">Vibrio brasiliensis LMG 20546</name>
    <dbReference type="NCBI Taxonomy" id="945543"/>
    <lineage>
        <taxon>Bacteria</taxon>
        <taxon>Pseudomonadati</taxon>
        <taxon>Pseudomonadota</taxon>
        <taxon>Gammaproteobacteria</taxon>
        <taxon>Vibrionales</taxon>
        <taxon>Vibrionaceae</taxon>
        <taxon>Vibrio</taxon>
        <taxon>Vibrio oreintalis group</taxon>
    </lineage>
</organism>
<dbReference type="Pfam" id="PF01810">
    <property type="entry name" value="LysE"/>
    <property type="match status" value="1"/>
</dbReference>
<keyword evidence="4 6" id="KW-1133">Transmembrane helix</keyword>
<keyword evidence="2" id="KW-1003">Cell membrane</keyword>
<evidence type="ECO:0000256" key="4">
    <source>
        <dbReference type="ARBA" id="ARBA00022989"/>
    </source>
</evidence>
<dbReference type="RefSeq" id="WP_006878502.1">
    <property type="nucleotide sequence ID" value="NZ_AEVS01000035.1"/>
</dbReference>
<comment type="caution">
    <text evidence="7">The sequence shown here is derived from an EMBL/GenBank/DDBJ whole genome shotgun (WGS) entry which is preliminary data.</text>
</comment>
<evidence type="ECO:0000256" key="5">
    <source>
        <dbReference type="ARBA" id="ARBA00023136"/>
    </source>
</evidence>
<feature type="transmembrane region" description="Helical" evidence="6">
    <location>
        <begin position="142"/>
        <end position="166"/>
    </location>
</feature>
<feature type="transmembrane region" description="Helical" evidence="6">
    <location>
        <begin position="39"/>
        <end position="59"/>
    </location>
</feature>
<name>E8LRS3_9VIBR</name>
<dbReference type="EMBL" id="AEVS01000035">
    <property type="protein sequence ID" value="EGA66676.1"/>
    <property type="molecule type" value="Genomic_DNA"/>
</dbReference>
<protein>
    <submittedName>
        <fullName evidence="7">Lysine exporter protein LysE/YggA</fullName>
    </submittedName>
</protein>
<dbReference type="STRING" id="945543.VIBR0546_03725"/>
<evidence type="ECO:0000256" key="3">
    <source>
        <dbReference type="ARBA" id="ARBA00022692"/>
    </source>
</evidence>
<accession>E8LRS3</accession>
<comment type="subcellular location">
    <subcellularLocation>
        <location evidence="1">Cell membrane</location>
        <topology evidence="1">Multi-pass membrane protein</topology>
    </subcellularLocation>
</comment>
<evidence type="ECO:0000256" key="1">
    <source>
        <dbReference type="ARBA" id="ARBA00004651"/>
    </source>
</evidence>
<feature type="transmembrane region" description="Helical" evidence="6">
    <location>
        <begin position="71"/>
        <end position="90"/>
    </location>
</feature>
<feature type="transmembrane region" description="Helical" evidence="6">
    <location>
        <begin position="178"/>
        <end position="199"/>
    </location>
</feature>
<dbReference type="GO" id="GO:0015171">
    <property type="term" value="F:amino acid transmembrane transporter activity"/>
    <property type="evidence" value="ECO:0007669"/>
    <property type="project" value="TreeGrafter"/>
</dbReference>
<keyword evidence="8" id="KW-1185">Reference proteome</keyword>
<dbReference type="PANTHER" id="PTHR30086">
    <property type="entry name" value="ARGININE EXPORTER PROTEIN ARGO"/>
    <property type="match status" value="1"/>
</dbReference>
<dbReference type="GO" id="GO:0033228">
    <property type="term" value="P:cysteine export across plasma membrane"/>
    <property type="evidence" value="ECO:0007669"/>
    <property type="project" value="TreeGrafter"/>
</dbReference>
<dbReference type="eggNOG" id="COG1280">
    <property type="taxonomic scope" value="Bacteria"/>
</dbReference>